<organism evidence="6 7">
    <name type="scientific">Punica granatum</name>
    <name type="common">Pomegranate</name>
    <dbReference type="NCBI Taxonomy" id="22663"/>
    <lineage>
        <taxon>Eukaryota</taxon>
        <taxon>Viridiplantae</taxon>
        <taxon>Streptophyta</taxon>
        <taxon>Embryophyta</taxon>
        <taxon>Tracheophyta</taxon>
        <taxon>Spermatophyta</taxon>
        <taxon>Magnoliopsida</taxon>
        <taxon>eudicotyledons</taxon>
        <taxon>Gunneridae</taxon>
        <taxon>Pentapetalae</taxon>
        <taxon>rosids</taxon>
        <taxon>malvids</taxon>
        <taxon>Myrtales</taxon>
        <taxon>Lythraceae</taxon>
        <taxon>Punica</taxon>
    </lineage>
</organism>
<dbReference type="GO" id="GO:0030686">
    <property type="term" value="C:90S preribosome"/>
    <property type="evidence" value="ECO:0007669"/>
    <property type="project" value="TreeGrafter"/>
</dbReference>
<dbReference type="EMBL" id="MTKT01005554">
    <property type="protein sequence ID" value="OWM66531.1"/>
    <property type="molecule type" value="Genomic_DNA"/>
</dbReference>
<dbReference type="GO" id="GO:0000447">
    <property type="term" value="P:endonucleolytic cleavage in ITS1 to separate SSU-rRNA from 5.8S rRNA and LSU-rRNA from tricistronic rRNA transcript (SSU-rRNA, 5.8S rRNA, LSU-rRNA)"/>
    <property type="evidence" value="ECO:0007669"/>
    <property type="project" value="TreeGrafter"/>
</dbReference>
<dbReference type="GO" id="GO:0000480">
    <property type="term" value="P:endonucleolytic cleavage in 5'-ETS of tricistronic rRNA transcript (SSU-rRNA, 5.8S rRNA, LSU-rRNA)"/>
    <property type="evidence" value="ECO:0007669"/>
    <property type="project" value="TreeGrafter"/>
</dbReference>
<sequence>MVSVGSKALPSRSRRINSFVEDSLMGEEDKLRKHGKWKKGLGRKDQKKGYGIDKDTFEKNASGRGGAKSHKPMKQEDVSISQPSIIRKQVDPETAKYLTEIANLFESNSVELEERSMICGNALEETRGKEYELTTDYIFSYTVQTLLEACDVHSLCGFLKSSAKVFPFISMDRSGSHVAETALKSLAVHLEDEETYSTIEETIRLICEVIIANPVDIMCNCYSSHVLRRLLCLCKGVSLDSPESHGTKSSAILAERLNLRASRADLNHMQTHGKEFPHLLKFLISKMLKCSKMDINALQVDQYGSLVLQACSLFLYYPIGTVLKLLAGDDEELLKIIPIILGCNKENNKEGNFIEMGVVQDILNLVKETSSSHLIEVILEVAPEDLYDEVFHKIFRNSLYEIASHQCGSFVVQALVSNARSKEQMDIIWEELGTKFGDLLAMGRSGVIASLIAASHRLSTHEHKCSQALAAALCSENESPTCIVPRMLYLERYFCSHDPSKWEWPSGVKMHVMGSLILQAVFKYRNEYILPLVTSITSMEPNQVLEAARDAAGAHAIEAFLDSNASWKQKRKLIVKLQGHFGEISMHSSGSFIVEKCFTVSNLSMKETIVSELSAVSNELSKTKHGPHLTRKLDVNGYAARPEQWKKKQESKQSTFKEFFDIFGSGETRQCKDDSFVAKTSKQTSKATNLKQMRKEIDQSLNSGTPFLSKSSFKGHREKVGDGSKRKSKKQKR</sequence>
<evidence type="ECO:0000313" key="7">
    <source>
        <dbReference type="Proteomes" id="UP000197138"/>
    </source>
</evidence>
<dbReference type="InterPro" id="IPR011989">
    <property type="entry name" value="ARM-like"/>
</dbReference>
<dbReference type="PANTHER" id="PTHR13102">
    <property type="entry name" value="NUCLEOLAR PROTEIN 9"/>
    <property type="match status" value="1"/>
</dbReference>
<dbReference type="InterPro" id="IPR016024">
    <property type="entry name" value="ARM-type_fold"/>
</dbReference>
<dbReference type="AlphaFoldDB" id="A0A218W2R8"/>
<feature type="region of interest" description="Disordered" evidence="5">
    <location>
        <begin position="1"/>
        <end position="79"/>
    </location>
</feature>
<dbReference type="PROSITE" id="PS50302">
    <property type="entry name" value="PUM"/>
    <property type="match status" value="2"/>
</dbReference>
<dbReference type="GO" id="GO:0006417">
    <property type="term" value="P:regulation of translation"/>
    <property type="evidence" value="ECO:0007669"/>
    <property type="project" value="UniProtKB-KW"/>
</dbReference>
<keyword evidence="1" id="KW-0677">Repeat</keyword>
<comment type="caution">
    <text evidence="6">The sequence shown here is derived from an EMBL/GenBank/DDBJ whole genome shotgun (WGS) entry which is preliminary data.</text>
</comment>
<dbReference type="SUPFAM" id="SSF48371">
    <property type="entry name" value="ARM repeat"/>
    <property type="match status" value="2"/>
</dbReference>
<dbReference type="GO" id="GO:0005730">
    <property type="term" value="C:nucleolus"/>
    <property type="evidence" value="ECO:0007669"/>
    <property type="project" value="TreeGrafter"/>
</dbReference>
<gene>
    <name evidence="6" type="ORF">CDL15_Pgr013748</name>
</gene>
<dbReference type="GO" id="GO:0000472">
    <property type="term" value="P:endonucleolytic cleavage to generate mature 5'-end of SSU-rRNA from (SSU-rRNA, 5.8S rRNA, LSU-rRNA)"/>
    <property type="evidence" value="ECO:0007669"/>
    <property type="project" value="TreeGrafter"/>
</dbReference>
<accession>A0A218W2R8</accession>
<evidence type="ECO:0000256" key="5">
    <source>
        <dbReference type="SAM" id="MobiDB-lite"/>
    </source>
</evidence>
<name>A0A218W2R8_PUNGR</name>
<dbReference type="InterPro" id="IPR040000">
    <property type="entry name" value="NOP9"/>
</dbReference>
<protein>
    <recommendedName>
        <fullName evidence="8">Pumilio homolog 23</fullName>
    </recommendedName>
</protein>
<proteinExistence type="predicted"/>
<dbReference type="GO" id="GO:0000056">
    <property type="term" value="P:ribosomal small subunit export from nucleus"/>
    <property type="evidence" value="ECO:0007669"/>
    <property type="project" value="TreeGrafter"/>
</dbReference>
<dbReference type="GO" id="GO:0030688">
    <property type="term" value="C:preribosome, small subunit precursor"/>
    <property type="evidence" value="ECO:0007669"/>
    <property type="project" value="TreeGrafter"/>
</dbReference>
<dbReference type="PANTHER" id="PTHR13102:SF0">
    <property type="entry name" value="NUCLEOLAR PROTEIN 9"/>
    <property type="match status" value="1"/>
</dbReference>
<dbReference type="Gene3D" id="1.25.10.10">
    <property type="entry name" value="Leucine-rich Repeat Variant"/>
    <property type="match status" value="2"/>
</dbReference>
<dbReference type="SMART" id="SM00025">
    <property type="entry name" value="Pumilio"/>
    <property type="match status" value="4"/>
</dbReference>
<feature type="repeat" description="Pumilio" evidence="4">
    <location>
        <begin position="393"/>
        <end position="430"/>
    </location>
</feature>
<evidence type="ECO:0000313" key="6">
    <source>
        <dbReference type="EMBL" id="OWM66531.1"/>
    </source>
</evidence>
<dbReference type="Proteomes" id="UP000197138">
    <property type="component" value="Unassembled WGS sequence"/>
</dbReference>
<dbReference type="InterPro" id="IPR001313">
    <property type="entry name" value="Pumilio_RNA-bd_rpt"/>
</dbReference>
<evidence type="ECO:0000256" key="4">
    <source>
        <dbReference type="PROSITE-ProRule" id="PRU00317"/>
    </source>
</evidence>
<keyword evidence="3" id="KW-0694">RNA-binding</keyword>
<evidence type="ECO:0000256" key="2">
    <source>
        <dbReference type="ARBA" id="ARBA00022845"/>
    </source>
</evidence>
<feature type="compositionally biased region" description="Basic and acidic residues" evidence="5">
    <location>
        <begin position="42"/>
        <end position="58"/>
    </location>
</feature>
<evidence type="ECO:0000256" key="3">
    <source>
        <dbReference type="ARBA" id="ARBA00022884"/>
    </source>
</evidence>
<dbReference type="GO" id="GO:0003723">
    <property type="term" value="F:RNA binding"/>
    <property type="evidence" value="ECO:0007669"/>
    <property type="project" value="UniProtKB-KW"/>
</dbReference>
<feature type="region of interest" description="Disordered" evidence="5">
    <location>
        <begin position="698"/>
        <end position="733"/>
    </location>
</feature>
<reference evidence="7" key="1">
    <citation type="journal article" date="2017" name="Plant J.">
        <title>The pomegranate (Punica granatum L.) genome and the genomics of punicalagin biosynthesis.</title>
        <authorList>
            <person name="Qin G."/>
            <person name="Xu C."/>
            <person name="Ming R."/>
            <person name="Tang H."/>
            <person name="Guyot R."/>
            <person name="Kramer E.M."/>
            <person name="Hu Y."/>
            <person name="Yi X."/>
            <person name="Qi Y."/>
            <person name="Xu X."/>
            <person name="Gao Z."/>
            <person name="Pan H."/>
            <person name="Jian J."/>
            <person name="Tian Y."/>
            <person name="Yue Z."/>
            <person name="Xu Y."/>
        </authorList>
    </citation>
    <scope>NUCLEOTIDE SEQUENCE [LARGE SCALE GENOMIC DNA]</scope>
    <source>
        <strain evidence="7">cv. Dabenzi</strain>
    </source>
</reference>
<keyword evidence="2" id="KW-0810">Translation regulation</keyword>
<evidence type="ECO:0008006" key="8">
    <source>
        <dbReference type="Google" id="ProtNLM"/>
    </source>
</evidence>
<feature type="repeat" description="Pumilio" evidence="4">
    <location>
        <begin position="576"/>
        <end position="611"/>
    </location>
</feature>
<evidence type="ECO:0000256" key="1">
    <source>
        <dbReference type="ARBA" id="ARBA00022737"/>
    </source>
</evidence>
<dbReference type="Pfam" id="PF22493">
    <property type="entry name" value="PUF_NOP9"/>
    <property type="match status" value="1"/>
</dbReference>
<feature type="compositionally biased region" description="Basic residues" evidence="5">
    <location>
        <begin position="32"/>
        <end position="41"/>
    </location>
</feature>
<feature type="compositionally biased region" description="Polar residues" evidence="5">
    <location>
        <begin position="699"/>
        <end position="712"/>
    </location>
</feature>